<comment type="caution">
    <text evidence="8">The sequence shown here is derived from an EMBL/GenBank/DDBJ whole genome shotgun (WGS) entry which is preliminary data.</text>
</comment>
<feature type="transmembrane region" description="Helical" evidence="6">
    <location>
        <begin position="136"/>
        <end position="153"/>
    </location>
</feature>
<feature type="transmembrane region" description="Helical" evidence="6">
    <location>
        <begin position="103"/>
        <end position="124"/>
    </location>
</feature>
<feature type="transmembrane region" description="Helical" evidence="6">
    <location>
        <begin position="295"/>
        <end position="315"/>
    </location>
</feature>
<dbReference type="InterPro" id="IPR036259">
    <property type="entry name" value="MFS_trans_sf"/>
</dbReference>
<dbReference type="Proteomes" id="UP001305779">
    <property type="component" value="Unassembled WGS sequence"/>
</dbReference>
<feature type="transmembrane region" description="Helical" evidence="6">
    <location>
        <begin position="475"/>
        <end position="496"/>
    </location>
</feature>
<evidence type="ECO:0000259" key="7">
    <source>
        <dbReference type="PROSITE" id="PS50850"/>
    </source>
</evidence>
<evidence type="ECO:0000256" key="1">
    <source>
        <dbReference type="ARBA" id="ARBA00004141"/>
    </source>
</evidence>
<feature type="transmembrane region" description="Helical" evidence="6">
    <location>
        <begin position="407"/>
        <end position="430"/>
    </location>
</feature>
<keyword evidence="9" id="KW-1185">Reference proteome</keyword>
<evidence type="ECO:0000256" key="2">
    <source>
        <dbReference type="ARBA" id="ARBA00022692"/>
    </source>
</evidence>
<feature type="transmembrane region" description="Helical" evidence="6">
    <location>
        <begin position="335"/>
        <end position="354"/>
    </location>
</feature>
<dbReference type="Gene3D" id="1.20.1250.20">
    <property type="entry name" value="MFS general substrate transporter like domains"/>
    <property type="match status" value="1"/>
</dbReference>
<evidence type="ECO:0000256" key="4">
    <source>
        <dbReference type="ARBA" id="ARBA00023136"/>
    </source>
</evidence>
<dbReference type="PROSITE" id="PS50850">
    <property type="entry name" value="MFS"/>
    <property type="match status" value="1"/>
</dbReference>
<dbReference type="PANTHER" id="PTHR23502:SF61">
    <property type="entry name" value="MULTIDRUG TRANSPORTER, PUTATIVE (AFU_ORTHOLOGUE AFUA_3G02780)-RELATED"/>
    <property type="match status" value="1"/>
</dbReference>
<comment type="subcellular location">
    <subcellularLocation>
        <location evidence="1">Membrane</location>
        <topology evidence="1">Multi-pass membrane protein</topology>
    </subcellularLocation>
</comment>
<dbReference type="InterPro" id="IPR020846">
    <property type="entry name" value="MFS_dom"/>
</dbReference>
<dbReference type="EMBL" id="JAXOVC010000004">
    <property type="protein sequence ID" value="KAK4502361.1"/>
    <property type="molecule type" value="Genomic_DNA"/>
</dbReference>
<feature type="transmembrane region" description="Helical" evidence="6">
    <location>
        <begin position="165"/>
        <end position="186"/>
    </location>
</feature>
<feature type="transmembrane region" description="Helical" evidence="6">
    <location>
        <begin position="198"/>
        <end position="219"/>
    </location>
</feature>
<reference evidence="8 9" key="1">
    <citation type="journal article" date="2023" name="G3 (Bethesda)">
        <title>A chromosome-level genome assembly of Zasmidium syzygii isolated from banana leaves.</title>
        <authorList>
            <person name="van Westerhoven A.C."/>
            <person name="Mehrabi R."/>
            <person name="Talebi R."/>
            <person name="Steentjes M.B.F."/>
            <person name="Corcolon B."/>
            <person name="Chong P.A."/>
            <person name="Kema G.H.J."/>
            <person name="Seidl M.F."/>
        </authorList>
    </citation>
    <scope>NUCLEOTIDE SEQUENCE [LARGE SCALE GENOMIC DNA]</scope>
    <source>
        <strain evidence="8 9">P124</strain>
    </source>
</reference>
<dbReference type="InterPro" id="IPR011701">
    <property type="entry name" value="MFS"/>
</dbReference>
<dbReference type="PANTHER" id="PTHR23502">
    <property type="entry name" value="MAJOR FACILITATOR SUPERFAMILY"/>
    <property type="match status" value="1"/>
</dbReference>
<dbReference type="Pfam" id="PF07690">
    <property type="entry name" value="MFS_1"/>
    <property type="match status" value="1"/>
</dbReference>
<evidence type="ECO:0000256" key="5">
    <source>
        <dbReference type="SAM" id="MobiDB-lite"/>
    </source>
</evidence>
<dbReference type="SUPFAM" id="SSF103473">
    <property type="entry name" value="MFS general substrate transporter"/>
    <property type="match status" value="1"/>
</dbReference>
<evidence type="ECO:0000256" key="3">
    <source>
        <dbReference type="ARBA" id="ARBA00022989"/>
    </source>
</evidence>
<feature type="compositionally biased region" description="Basic and acidic residues" evidence="5">
    <location>
        <begin position="21"/>
        <end position="31"/>
    </location>
</feature>
<keyword evidence="4 6" id="KW-0472">Membrane</keyword>
<evidence type="ECO:0000313" key="8">
    <source>
        <dbReference type="EMBL" id="KAK4502361.1"/>
    </source>
</evidence>
<feature type="transmembrane region" description="Helical" evidence="6">
    <location>
        <begin position="225"/>
        <end position="245"/>
    </location>
</feature>
<name>A0ABR0EM54_ZASCE</name>
<proteinExistence type="predicted"/>
<keyword evidence="2 6" id="KW-0812">Transmembrane</keyword>
<accession>A0ABR0EM54</accession>
<gene>
    <name evidence="8" type="ORF">PRZ48_005786</name>
</gene>
<sequence>MARNASVAETDISKKTSGSADHQEHAPKQEQHVAYATGGQPHPSQAARNASVGLGEDENIEIVDWDGPDDPENPSVLTGLPAGAYGAASAQMMDEWNVDNQSFPFLSFAVVTWNMGAAVFPLVFVPLTENTGRMPGYFVSYILFLIWLIPSALSPNFATILVTRFFGGGASSVAINIVGGTITDIWKGDAQRSLPMSIFGLSSVVGIALGPFIGGAIQSGLNWRWIYWVQLIVDAGLLPVFWFILTETRGDVILAKRAAKLRKNGYPNAYARSEINKPGILQALKISFMRPTKMLVTEFVVISFTIWVSFAWGILFLFQSSVAIVFAKLYNFDTFQISLIQLALSVGAILATLINPIQDKLYLNSAARNLERPGKPIPEARLYFAVPGSVIFGVGMIWYGWASYSNLHWIVPTLGLACVGIGVYSIYLAVVNYLADAYEKYAASALSAASMGRNVTGAFLPLATPAMYRTLGFHWASTLLGLIGLVLSLVPVILLVKGETIRAHSPFMLDATYEEEEGDQRRASLASRYTQERKASAVLPWSGVRVGTGLGEA</sequence>
<keyword evidence="3 6" id="KW-1133">Transmembrane helix</keyword>
<organism evidence="8 9">
    <name type="scientific">Zasmidium cellare</name>
    <name type="common">Wine cellar mold</name>
    <name type="synonym">Racodium cellare</name>
    <dbReference type="NCBI Taxonomy" id="395010"/>
    <lineage>
        <taxon>Eukaryota</taxon>
        <taxon>Fungi</taxon>
        <taxon>Dikarya</taxon>
        <taxon>Ascomycota</taxon>
        <taxon>Pezizomycotina</taxon>
        <taxon>Dothideomycetes</taxon>
        <taxon>Dothideomycetidae</taxon>
        <taxon>Mycosphaerellales</taxon>
        <taxon>Mycosphaerellaceae</taxon>
        <taxon>Zasmidium</taxon>
    </lineage>
</organism>
<protein>
    <recommendedName>
        <fullName evidence="7">Major facilitator superfamily (MFS) profile domain-containing protein</fullName>
    </recommendedName>
</protein>
<evidence type="ECO:0000313" key="9">
    <source>
        <dbReference type="Proteomes" id="UP001305779"/>
    </source>
</evidence>
<feature type="domain" description="Major facilitator superfamily (MFS) profile" evidence="7">
    <location>
        <begin position="67"/>
        <end position="499"/>
    </location>
</feature>
<feature type="transmembrane region" description="Helical" evidence="6">
    <location>
        <begin position="382"/>
        <end position="401"/>
    </location>
</feature>
<feature type="region of interest" description="Disordered" evidence="5">
    <location>
        <begin position="1"/>
        <end position="50"/>
    </location>
</feature>
<evidence type="ECO:0000256" key="6">
    <source>
        <dbReference type="SAM" id="Phobius"/>
    </source>
</evidence>